<comment type="caution">
    <text evidence="1">The sequence shown here is derived from an EMBL/GenBank/DDBJ whole genome shotgun (WGS) entry which is preliminary data.</text>
</comment>
<organism evidence="1 2">
    <name type="scientific">Daphnia galeata</name>
    <dbReference type="NCBI Taxonomy" id="27404"/>
    <lineage>
        <taxon>Eukaryota</taxon>
        <taxon>Metazoa</taxon>
        <taxon>Ecdysozoa</taxon>
        <taxon>Arthropoda</taxon>
        <taxon>Crustacea</taxon>
        <taxon>Branchiopoda</taxon>
        <taxon>Diplostraca</taxon>
        <taxon>Cladocera</taxon>
        <taxon>Anomopoda</taxon>
        <taxon>Daphniidae</taxon>
        <taxon>Daphnia</taxon>
    </lineage>
</organism>
<evidence type="ECO:0000313" key="1">
    <source>
        <dbReference type="EMBL" id="CAH0108503.1"/>
    </source>
</evidence>
<protein>
    <submittedName>
        <fullName evidence="1">Uncharacterized protein</fullName>
    </submittedName>
</protein>
<gene>
    <name evidence="1" type="ORF">DGAL_LOCUS11894</name>
</gene>
<evidence type="ECO:0000313" key="2">
    <source>
        <dbReference type="Proteomes" id="UP000789390"/>
    </source>
</evidence>
<accession>A0A8J2S344</accession>
<dbReference type="AlphaFoldDB" id="A0A8J2S344"/>
<dbReference type="Proteomes" id="UP000789390">
    <property type="component" value="Unassembled WGS sequence"/>
</dbReference>
<dbReference type="EMBL" id="CAKKLH010000285">
    <property type="protein sequence ID" value="CAH0108503.1"/>
    <property type="molecule type" value="Genomic_DNA"/>
</dbReference>
<keyword evidence="2" id="KW-1185">Reference proteome</keyword>
<reference evidence="1" key="1">
    <citation type="submission" date="2021-11" db="EMBL/GenBank/DDBJ databases">
        <authorList>
            <person name="Schell T."/>
        </authorList>
    </citation>
    <scope>NUCLEOTIDE SEQUENCE</scope>
    <source>
        <strain evidence="1">M5</strain>
    </source>
</reference>
<sequence>MKEAVIFKKLNTCGFCVISEKCGKKVFARGKETLTRSPEAKAILEKLEKAEFRFRGVYVSSF</sequence>
<proteinExistence type="predicted"/>
<name>A0A8J2S344_9CRUS</name>